<dbReference type="SUPFAM" id="SSF47413">
    <property type="entry name" value="lambda repressor-like DNA-binding domains"/>
    <property type="match status" value="1"/>
</dbReference>
<keyword evidence="3" id="KW-0804">Transcription</keyword>
<dbReference type="SMART" id="SM00354">
    <property type="entry name" value="HTH_LACI"/>
    <property type="match status" value="1"/>
</dbReference>
<keyword evidence="2 5" id="KW-0238">DNA-binding</keyword>
<comment type="caution">
    <text evidence="5">The sequence shown here is derived from an EMBL/GenBank/DDBJ whole genome shotgun (WGS) entry which is preliminary data.</text>
</comment>
<dbReference type="EMBL" id="BAAADB010000021">
    <property type="protein sequence ID" value="GAA0514692.1"/>
    <property type="molecule type" value="Genomic_DNA"/>
</dbReference>
<dbReference type="InterPro" id="IPR000843">
    <property type="entry name" value="HTH_LacI"/>
</dbReference>
<keyword evidence="6" id="KW-1185">Reference proteome</keyword>
<dbReference type="Pfam" id="PF00356">
    <property type="entry name" value="LacI"/>
    <property type="match status" value="1"/>
</dbReference>
<evidence type="ECO:0000313" key="5">
    <source>
        <dbReference type="EMBL" id="GAA0514692.1"/>
    </source>
</evidence>
<dbReference type="GO" id="GO:0003677">
    <property type="term" value="F:DNA binding"/>
    <property type="evidence" value="ECO:0007669"/>
    <property type="project" value="UniProtKB-KW"/>
</dbReference>
<dbReference type="InterPro" id="IPR010982">
    <property type="entry name" value="Lambda_DNA-bd_dom_sf"/>
</dbReference>
<organism evidence="5 6">
    <name type="scientific">Deinococcus depolymerans</name>
    <dbReference type="NCBI Taxonomy" id="392408"/>
    <lineage>
        <taxon>Bacteria</taxon>
        <taxon>Thermotogati</taxon>
        <taxon>Deinococcota</taxon>
        <taxon>Deinococci</taxon>
        <taxon>Deinococcales</taxon>
        <taxon>Deinococcaceae</taxon>
        <taxon>Deinococcus</taxon>
    </lineage>
</organism>
<accession>A0ABP3M7D2</accession>
<evidence type="ECO:0000259" key="4">
    <source>
        <dbReference type="PROSITE" id="PS50932"/>
    </source>
</evidence>
<dbReference type="CDD" id="cd01574">
    <property type="entry name" value="PBP1_LacI"/>
    <property type="match status" value="1"/>
</dbReference>
<dbReference type="SUPFAM" id="SSF53822">
    <property type="entry name" value="Periplasmic binding protein-like I"/>
    <property type="match status" value="1"/>
</dbReference>
<protein>
    <submittedName>
        <fullName evidence="5">LacI family DNA-binding transcriptional regulator</fullName>
    </submittedName>
</protein>
<name>A0ABP3M7D2_9DEIO</name>
<dbReference type="InterPro" id="IPR028082">
    <property type="entry name" value="Peripla_BP_I"/>
</dbReference>
<feature type="domain" description="HTH lacI-type" evidence="4">
    <location>
        <begin position="10"/>
        <end position="64"/>
    </location>
</feature>
<dbReference type="InterPro" id="IPR046335">
    <property type="entry name" value="LacI/GalR-like_sensor"/>
</dbReference>
<evidence type="ECO:0000256" key="3">
    <source>
        <dbReference type="ARBA" id="ARBA00023163"/>
    </source>
</evidence>
<dbReference type="Gene3D" id="3.40.50.2300">
    <property type="match status" value="2"/>
</dbReference>
<evidence type="ECO:0000313" key="6">
    <source>
        <dbReference type="Proteomes" id="UP001500191"/>
    </source>
</evidence>
<gene>
    <name evidence="5" type="ORF">GCM10008937_23010</name>
</gene>
<dbReference type="PROSITE" id="PS50932">
    <property type="entry name" value="HTH_LACI_2"/>
    <property type="match status" value="1"/>
</dbReference>
<dbReference type="Pfam" id="PF13377">
    <property type="entry name" value="Peripla_BP_3"/>
    <property type="match status" value="1"/>
</dbReference>
<evidence type="ECO:0000256" key="1">
    <source>
        <dbReference type="ARBA" id="ARBA00023015"/>
    </source>
</evidence>
<dbReference type="PANTHER" id="PTHR30146">
    <property type="entry name" value="LACI-RELATED TRANSCRIPTIONAL REPRESSOR"/>
    <property type="match status" value="1"/>
</dbReference>
<evidence type="ECO:0000256" key="2">
    <source>
        <dbReference type="ARBA" id="ARBA00023125"/>
    </source>
</evidence>
<dbReference type="PANTHER" id="PTHR30146:SF153">
    <property type="entry name" value="LACTOSE OPERON REPRESSOR"/>
    <property type="match status" value="1"/>
</dbReference>
<dbReference type="CDD" id="cd01392">
    <property type="entry name" value="HTH_LacI"/>
    <property type="match status" value="1"/>
</dbReference>
<reference evidence="6" key="1">
    <citation type="journal article" date="2019" name="Int. J. Syst. Evol. Microbiol.">
        <title>The Global Catalogue of Microorganisms (GCM) 10K type strain sequencing project: providing services to taxonomists for standard genome sequencing and annotation.</title>
        <authorList>
            <consortium name="The Broad Institute Genomics Platform"/>
            <consortium name="The Broad Institute Genome Sequencing Center for Infectious Disease"/>
            <person name="Wu L."/>
            <person name="Ma J."/>
        </authorList>
    </citation>
    <scope>NUCLEOTIDE SEQUENCE [LARGE SCALE GENOMIC DNA]</scope>
    <source>
        <strain evidence="6">JCM 14368</strain>
    </source>
</reference>
<sequence>MPVMRACTPVTLADVAALAGVSQQTVSRVVNNLPNVSARTRARVTQAAAQLDYVPNRLATSLARQRTFTVGFVTNDLSLHAPSQLTAGIERAARAAGYSLIVSIVPEDSLAAVTQAVRALRERQVDGVLINASMTPADATALRRRLPDLACVFMDVTPDTPVPASLLDQEYGARLAARHLLDLGHTRVAFITPPGQAVVENTREHGWRHVLAEHDLTPVAAVSGDWSPHGGYLAAQTLLAGPPFTALLVANDQMAVGALRALWERGLNVPADVSVIGYDDTPESALLIPPLSTVRQDFPTLGARAFTHLLAQFTQDPPPAPVVTRPELILRSSTAPPQAPDRAAVQDALALLARHLAARG</sequence>
<dbReference type="PROSITE" id="PS00356">
    <property type="entry name" value="HTH_LACI_1"/>
    <property type="match status" value="1"/>
</dbReference>
<dbReference type="Gene3D" id="1.10.260.40">
    <property type="entry name" value="lambda repressor-like DNA-binding domains"/>
    <property type="match status" value="1"/>
</dbReference>
<dbReference type="Proteomes" id="UP001500191">
    <property type="component" value="Unassembled WGS sequence"/>
</dbReference>
<dbReference type="PRINTS" id="PR00036">
    <property type="entry name" value="HTHLACI"/>
</dbReference>
<keyword evidence="1" id="KW-0805">Transcription regulation</keyword>
<dbReference type="NCBIfam" id="NF007075">
    <property type="entry name" value="PRK09526.1"/>
    <property type="match status" value="1"/>
</dbReference>
<proteinExistence type="predicted"/>